<accession>A0A6L3W7S1</accession>
<feature type="region of interest" description="Disordered" evidence="1">
    <location>
        <begin position="123"/>
        <end position="145"/>
    </location>
</feature>
<dbReference type="Gene3D" id="2.40.10.480">
    <property type="match status" value="1"/>
</dbReference>
<dbReference type="EMBL" id="WBMR01000001">
    <property type="protein sequence ID" value="KAB2390462.1"/>
    <property type="molecule type" value="Genomic_DNA"/>
</dbReference>
<evidence type="ECO:0000259" key="3">
    <source>
        <dbReference type="Pfam" id="PF13360"/>
    </source>
</evidence>
<dbReference type="Proteomes" id="UP000483004">
    <property type="component" value="Unassembled WGS sequence"/>
</dbReference>
<protein>
    <submittedName>
        <fullName evidence="4">PQQ-binding-like beta-propeller repeat protein</fullName>
    </submittedName>
</protein>
<evidence type="ECO:0000313" key="4">
    <source>
        <dbReference type="EMBL" id="KAB2390462.1"/>
    </source>
</evidence>
<keyword evidence="2" id="KW-0472">Membrane</keyword>
<feature type="transmembrane region" description="Helical" evidence="2">
    <location>
        <begin position="153"/>
        <end position="172"/>
    </location>
</feature>
<dbReference type="InterPro" id="IPR011044">
    <property type="entry name" value="Quino_amine_DH_bsu"/>
</dbReference>
<reference evidence="4 5" key="1">
    <citation type="submission" date="2019-09" db="EMBL/GenBank/DDBJ databases">
        <title>Actinomadura physcomitrii sp. nov., a novel actinomycete isolated from moss [Physcomitrium sphaericum (Ludw) Fuernr].</title>
        <authorList>
            <person name="Liu C."/>
            <person name="Zhuang X."/>
        </authorList>
    </citation>
    <scope>NUCLEOTIDE SEQUENCE [LARGE SCALE GENOMIC DNA]</scope>
    <source>
        <strain evidence="4 5">CYP1-1B</strain>
    </source>
</reference>
<evidence type="ECO:0000313" key="5">
    <source>
        <dbReference type="Proteomes" id="UP000483004"/>
    </source>
</evidence>
<feature type="transmembrane region" description="Helical" evidence="2">
    <location>
        <begin position="90"/>
        <end position="109"/>
    </location>
</feature>
<sequence>MLSRLGDRCWQSRKLPEPVRRLPVTERAAVARAVRKCVPPADPALDEPTLALSAFTRRRIRRCGWLYLGVPVAVLVMSAAMLIASHDEQTLGTAVVLVGAAIVTPASAVQRLERLERLESALRTGGQAGPVTPEPATPEPVTPRRRVRVPSPATAAVTAGIMVGASGLWLQWDARHNRPDWTMDGPHGSFPTPIAAQAPQHPQHVVMTYPFDVLTYRGIVIRAARNSGSVTASGVRPSTTYWRLTRRDHQLVDADLDPSTGRLLTVWAHVDHDTDDTEAPMTAMMLDVRTGKVRWDRTVPGDPVVLDRGSSYIGRMVAIPAYRDLSVLDPATGHRRWRLRDRCDEGVDGTIGTTLILRRQCPETGLLLEGYDADTGRRRWSKSFASWWPGREHARELPIKVDALDRNRMVVWTLEREAVYDATTGAELGEHRQPIDGDGKIFDAETGYGPCRIHSHRDHHDGICATDPVSGRRLWSFPFPGADETTQLRSPMAVADGRVYTLTSDHGGEIVDHVEVNDARTGALLARVSPTLPRPDHLYGIQSAAGGALVLNDDLVTASTPHKTVVLGDG</sequence>
<feature type="transmembrane region" description="Helical" evidence="2">
    <location>
        <begin position="65"/>
        <end position="84"/>
    </location>
</feature>
<dbReference type="Gene3D" id="2.130.10.10">
    <property type="entry name" value="YVTN repeat-like/Quinoprotein amine dehydrogenase"/>
    <property type="match status" value="1"/>
</dbReference>
<dbReference type="AlphaFoldDB" id="A0A6L3W7S1"/>
<gene>
    <name evidence="4" type="ORF">F9B16_01110</name>
</gene>
<evidence type="ECO:0000256" key="1">
    <source>
        <dbReference type="SAM" id="MobiDB-lite"/>
    </source>
</evidence>
<keyword evidence="2" id="KW-1133">Transmembrane helix</keyword>
<evidence type="ECO:0000256" key="2">
    <source>
        <dbReference type="SAM" id="Phobius"/>
    </source>
</evidence>
<dbReference type="RefSeq" id="WP_151537886.1">
    <property type="nucleotide sequence ID" value="NZ_WBMR01000001.1"/>
</dbReference>
<feature type="domain" description="Pyrrolo-quinoline quinone repeat" evidence="3">
    <location>
        <begin position="325"/>
        <end position="552"/>
    </location>
</feature>
<dbReference type="InterPro" id="IPR015943">
    <property type="entry name" value="WD40/YVTN_repeat-like_dom_sf"/>
</dbReference>
<dbReference type="InterPro" id="IPR011047">
    <property type="entry name" value="Quinoprotein_ADH-like_sf"/>
</dbReference>
<feature type="compositionally biased region" description="Pro residues" evidence="1">
    <location>
        <begin position="132"/>
        <end position="141"/>
    </location>
</feature>
<dbReference type="OrthoDB" id="3453891at2"/>
<dbReference type="InterPro" id="IPR002372">
    <property type="entry name" value="PQQ_rpt_dom"/>
</dbReference>
<dbReference type="SUPFAM" id="SSF50998">
    <property type="entry name" value="Quinoprotein alcohol dehydrogenase-like"/>
    <property type="match status" value="1"/>
</dbReference>
<keyword evidence="5" id="KW-1185">Reference proteome</keyword>
<proteinExistence type="predicted"/>
<comment type="caution">
    <text evidence="4">The sequence shown here is derived from an EMBL/GenBank/DDBJ whole genome shotgun (WGS) entry which is preliminary data.</text>
</comment>
<dbReference type="SUPFAM" id="SSF50969">
    <property type="entry name" value="YVTN repeat-like/Quinoprotein amine dehydrogenase"/>
    <property type="match status" value="1"/>
</dbReference>
<keyword evidence="2" id="KW-0812">Transmembrane</keyword>
<name>A0A6L3W7S1_9ACTN</name>
<dbReference type="Pfam" id="PF13360">
    <property type="entry name" value="PQQ_2"/>
    <property type="match status" value="1"/>
</dbReference>
<organism evidence="4 5">
    <name type="scientific">Actinomadura montaniterrae</name>
    <dbReference type="NCBI Taxonomy" id="1803903"/>
    <lineage>
        <taxon>Bacteria</taxon>
        <taxon>Bacillati</taxon>
        <taxon>Actinomycetota</taxon>
        <taxon>Actinomycetes</taxon>
        <taxon>Streptosporangiales</taxon>
        <taxon>Thermomonosporaceae</taxon>
        <taxon>Actinomadura</taxon>
    </lineage>
</organism>